<evidence type="ECO:0000313" key="2">
    <source>
        <dbReference type="Proteomes" id="UP000019114"/>
    </source>
</evidence>
<sequence>MKWLFCSCELSRITLFIFCILYYTNNNSFACHILIKYNISKNKDNRCNVNVKILSFDFIQIL</sequence>
<accession>W4IG30</accession>
<dbReference type="EMBL" id="KI926048">
    <property type="protein sequence ID" value="ETW42611.1"/>
    <property type="molecule type" value="Genomic_DNA"/>
</dbReference>
<dbReference type="AlphaFoldDB" id="W4IG30"/>
<gene>
    <name evidence="1" type="ORF">PFNF135_02884</name>
</gene>
<dbReference type="Proteomes" id="UP000019114">
    <property type="component" value="Unassembled WGS sequence"/>
</dbReference>
<reference evidence="1 2" key="1">
    <citation type="submission" date="2013-02" db="EMBL/GenBank/DDBJ databases">
        <title>The Genome Annotation of Plasmodium falciparum NF135/5.C10.</title>
        <authorList>
            <consortium name="The Broad Institute Genome Sequencing Platform"/>
            <consortium name="The Broad Institute Genome Sequencing Center for Infectious Disease"/>
            <person name="Neafsey D."/>
            <person name="Hoffman S."/>
            <person name="Volkman S."/>
            <person name="Rosenthal P."/>
            <person name="Walker B."/>
            <person name="Young S.K."/>
            <person name="Zeng Q."/>
            <person name="Gargeya S."/>
            <person name="Fitzgerald M."/>
            <person name="Haas B."/>
            <person name="Abouelleil A."/>
            <person name="Allen A.W."/>
            <person name="Alvarado L."/>
            <person name="Arachchi H.M."/>
            <person name="Berlin A.M."/>
            <person name="Chapman S.B."/>
            <person name="Gainer-Dewar J."/>
            <person name="Goldberg J."/>
            <person name="Griggs A."/>
            <person name="Gujja S."/>
            <person name="Hansen M."/>
            <person name="Howarth C."/>
            <person name="Imamovic A."/>
            <person name="Ireland A."/>
            <person name="Larimer J."/>
            <person name="McCowan C."/>
            <person name="Murphy C."/>
            <person name="Pearson M."/>
            <person name="Poon T.W."/>
            <person name="Priest M."/>
            <person name="Roberts A."/>
            <person name="Saif S."/>
            <person name="Shea T."/>
            <person name="Sisk P."/>
            <person name="Sykes S."/>
            <person name="Wortman J."/>
            <person name="Nusbaum C."/>
            <person name="Birren B."/>
        </authorList>
    </citation>
    <scope>NUCLEOTIDE SEQUENCE [LARGE SCALE GENOMIC DNA]</scope>
    <source>
        <strain evidence="1 2">NF135/5.C10</strain>
    </source>
</reference>
<proteinExistence type="predicted"/>
<reference evidence="1 2" key="2">
    <citation type="submission" date="2013-02" db="EMBL/GenBank/DDBJ databases">
        <title>The Genome Sequence of Plasmodium falciparum NF135/5.C10.</title>
        <authorList>
            <consortium name="The Broad Institute Genome Sequencing Platform"/>
            <consortium name="The Broad Institute Genome Sequencing Center for Infectious Disease"/>
            <person name="Neafsey D."/>
            <person name="Cheeseman I."/>
            <person name="Volkman S."/>
            <person name="Adams J."/>
            <person name="Walker B."/>
            <person name="Young S.K."/>
            <person name="Zeng Q."/>
            <person name="Gargeya S."/>
            <person name="Fitzgerald M."/>
            <person name="Haas B."/>
            <person name="Abouelleil A."/>
            <person name="Alvarado L."/>
            <person name="Arachchi H.M."/>
            <person name="Berlin A.M."/>
            <person name="Chapman S.B."/>
            <person name="Dewar J."/>
            <person name="Goldberg J."/>
            <person name="Griggs A."/>
            <person name="Gujja S."/>
            <person name="Hansen M."/>
            <person name="Howarth C."/>
            <person name="Imamovic A."/>
            <person name="Larimer J."/>
            <person name="McCowan C."/>
            <person name="Murphy C."/>
            <person name="Neiman D."/>
            <person name="Pearson M."/>
            <person name="Priest M."/>
            <person name="Roberts A."/>
            <person name="Saif S."/>
            <person name="Shea T."/>
            <person name="Sisk P."/>
            <person name="Sykes S."/>
            <person name="Wortman J."/>
            <person name="Nusbaum C."/>
            <person name="Birren B."/>
        </authorList>
    </citation>
    <scope>NUCLEOTIDE SEQUENCE [LARGE SCALE GENOMIC DNA]</scope>
    <source>
        <strain evidence="1 2">NF135/5.C10</strain>
    </source>
</reference>
<evidence type="ECO:0000313" key="1">
    <source>
        <dbReference type="EMBL" id="ETW42611.1"/>
    </source>
</evidence>
<organism evidence="1 2">
    <name type="scientific">Plasmodium falciparum NF135/5.C10</name>
    <dbReference type="NCBI Taxonomy" id="1036726"/>
    <lineage>
        <taxon>Eukaryota</taxon>
        <taxon>Sar</taxon>
        <taxon>Alveolata</taxon>
        <taxon>Apicomplexa</taxon>
        <taxon>Aconoidasida</taxon>
        <taxon>Haemosporida</taxon>
        <taxon>Plasmodiidae</taxon>
        <taxon>Plasmodium</taxon>
        <taxon>Plasmodium (Laverania)</taxon>
    </lineage>
</organism>
<name>W4IG30_PLAFA</name>
<protein>
    <submittedName>
        <fullName evidence="1">Uncharacterized protein</fullName>
    </submittedName>
</protein>